<sequence>MNRNGINNINGIVKFEFTYQSLSADVSNLSWADLNLSENTILVLPSSEDGFSQRFWVRAIDAIGNTKGDTTVVYFDASSPSIGLPIMDYNVENGRYNFSSKQVFTNKKMWLSFVSKDDHSGVPLVTLKIVTQSGEIKYEHRYKDADLIVSASDCQNIVECYCSQADRNKCYMSTLRLEIDNCWMGVAINATTTDIYKLEITSYNGAMLSRKTIKEIVRVTDLSGIQELDVQETVGTTVDIQETRNVIYSNGSTICVFKRDIKGLPSSPFYIVITSDYYKMPDDAKFVSGKWFAQDKIHPLDFFECTTETSETFIVENVIEILLLDDFQAEDDVIVISEDSYYACITKVCIRSDMNDVTLQGEVDMD</sequence>
<gene>
    <name evidence="1" type="ORF">MCOR_35917</name>
</gene>
<name>A0A6J8D2K1_MYTCO</name>
<keyword evidence="2" id="KW-1185">Reference proteome</keyword>
<dbReference type="Proteomes" id="UP000507470">
    <property type="component" value="Unassembled WGS sequence"/>
</dbReference>
<evidence type="ECO:0000313" key="1">
    <source>
        <dbReference type="EMBL" id="CAC5401877.1"/>
    </source>
</evidence>
<dbReference type="AlphaFoldDB" id="A0A6J8D2K1"/>
<evidence type="ECO:0000313" key="2">
    <source>
        <dbReference type="Proteomes" id="UP000507470"/>
    </source>
</evidence>
<protein>
    <submittedName>
        <fullName evidence="1">Uncharacterized protein</fullName>
    </submittedName>
</protein>
<dbReference type="OrthoDB" id="10417106at2759"/>
<proteinExistence type="predicted"/>
<dbReference type="EMBL" id="CACVKT020006485">
    <property type="protein sequence ID" value="CAC5401877.1"/>
    <property type="molecule type" value="Genomic_DNA"/>
</dbReference>
<organism evidence="1 2">
    <name type="scientific">Mytilus coruscus</name>
    <name type="common">Sea mussel</name>
    <dbReference type="NCBI Taxonomy" id="42192"/>
    <lineage>
        <taxon>Eukaryota</taxon>
        <taxon>Metazoa</taxon>
        <taxon>Spiralia</taxon>
        <taxon>Lophotrochozoa</taxon>
        <taxon>Mollusca</taxon>
        <taxon>Bivalvia</taxon>
        <taxon>Autobranchia</taxon>
        <taxon>Pteriomorphia</taxon>
        <taxon>Mytilida</taxon>
        <taxon>Mytiloidea</taxon>
        <taxon>Mytilidae</taxon>
        <taxon>Mytilinae</taxon>
        <taxon>Mytilus</taxon>
    </lineage>
</organism>
<accession>A0A6J8D2K1</accession>
<reference evidence="1 2" key="1">
    <citation type="submission" date="2020-06" db="EMBL/GenBank/DDBJ databases">
        <authorList>
            <person name="Li R."/>
            <person name="Bekaert M."/>
        </authorList>
    </citation>
    <scope>NUCLEOTIDE SEQUENCE [LARGE SCALE GENOMIC DNA]</scope>
    <source>
        <strain evidence="2">wild</strain>
    </source>
</reference>